<sequence length="43" mass="4665">MGRLLGAPRDPFRPAPACSAVMKPPHRNRFTLAMTLTWGVAGD</sequence>
<protein>
    <submittedName>
        <fullName evidence="1">Macaca fascicularis brain cDNA clone: QbsB-10828, similar to human WD repeat domain 4 (WDR4), transcript variant 1, mRNA, RefSeq: NM_018669.4</fullName>
    </submittedName>
</protein>
<reference evidence="1" key="1">
    <citation type="journal article" date="2007" name="PLoS Biol.">
        <title>Rate of evolution in brain-expressed genes in humans and other primates.</title>
        <authorList>
            <person name="Wang H.-Y."/>
            <person name="Chien H.-C."/>
            <person name="Osada N."/>
            <person name="Hashimoto K."/>
            <person name="Sugano S."/>
            <person name="Gojobori T."/>
            <person name="Chou C.-K."/>
            <person name="Tsai S.-F."/>
            <person name="Wu C.-I."/>
            <person name="Shen C.-K.J."/>
        </authorList>
    </citation>
    <scope>NUCLEOTIDE SEQUENCE</scope>
</reference>
<accession>I7GM70</accession>
<proteinExistence type="evidence at transcript level"/>
<dbReference type="AlphaFoldDB" id="I7GM70"/>
<evidence type="ECO:0000313" key="1">
    <source>
        <dbReference type="EMBL" id="BAE88975.1"/>
    </source>
</evidence>
<dbReference type="EMBL" id="AB171912">
    <property type="protein sequence ID" value="BAE88975.1"/>
    <property type="molecule type" value="mRNA"/>
</dbReference>
<name>I7GM70_MACFA</name>
<organism evidence="1">
    <name type="scientific">Macaca fascicularis</name>
    <name type="common">Crab-eating macaque</name>
    <name type="synonym">Cynomolgus monkey</name>
    <dbReference type="NCBI Taxonomy" id="9541"/>
    <lineage>
        <taxon>Eukaryota</taxon>
        <taxon>Metazoa</taxon>
        <taxon>Chordata</taxon>
        <taxon>Craniata</taxon>
        <taxon>Vertebrata</taxon>
        <taxon>Euteleostomi</taxon>
        <taxon>Mammalia</taxon>
        <taxon>Eutheria</taxon>
        <taxon>Euarchontoglires</taxon>
        <taxon>Primates</taxon>
        <taxon>Haplorrhini</taxon>
        <taxon>Catarrhini</taxon>
        <taxon>Cercopithecidae</taxon>
        <taxon>Cercopithecinae</taxon>
        <taxon>Macaca</taxon>
    </lineage>
</organism>